<proteinExistence type="predicted"/>
<evidence type="ECO:0000313" key="1">
    <source>
        <dbReference type="EMBL" id="KAF9646965.1"/>
    </source>
</evidence>
<protein>
    <submittedName>
        <fullName evidence="1">Uncharacterized protein</fullName>
    </submittedName>
</protein>
<evidence type="ECO:0000313" key="2">
    <source>
        <dbReference type="Proteomes" id="UP000886501"/>
    </source>
</evidence>
<name>A0ACB6ZC44_THEGA</name>
<organism evidence="1 2">
    <name type="scientific">Thelephora ganbajun</name>
    <name type="common">Ganba fungus</name>
    <dbReference type="NCBI Taxonomy" id="370292"/>
    <lineage>
        <taxon>Eukaryota</taxon>
        <taxon>Fungi</taxon>
        <taxon>Dikarya</taxon>
        <taxon>Basidiomycota</taxon>
        <taxon>Agaricomycotina</taxon>
        <taxon>Agaricomycetes</taxon>
        <taxon>Thelephorales</taxon>
        <taxon>Thelephoraceae</taxon>
        <taxon>Thelephora</taxon>
    </lineage>
</organism>
<gene>
    <name evidence="1" type="ORF">BDM02DRAFT_3130053</name>
</gene>
<dbReference type="Proteomes" id="UP000886501">
    <property type="component" value="Unassembled WGS sequence"/>
</dbReference>
<accession>A0ACB6ZC44</accession>
<comment type="caution">
    <text evidence="1">The sequence shown here is derived from an EMBL/GenBank/DDBJ whole genome shotgun (WGS) entry which is preliminary data.</text>
</comment>
<reference evidence="1" key="2">
    <citation type="journal article" date="2020" name="Nat. Commun.">
        <title>Large-scale genome sequencing of mycorrhizal fungi provides insights into the early evolution of symbiotic traits.</title>
        <authorList>
            <person name="Miyauchi S."/>
            <person name="Kiss E."/>
            <person name="Kuo A."/>
            <person name="Drula E."/>
            <person name="Kohler A."/>
            <person name="Sanchez-Garcia M."/>
            <person name="Morin E."/>
            <person name="Andreopoulos B."/>
            <person name="Barry K.W."/>
            <person name="Bonito G."/>
            <person name="Buee M."/>
            <person name="Carver A."/>
            <person name="Chen C."/>
            <person name="Cichocki N."/>
            <person name="Clum A."/>
            <person name="Culley D."/>
            <person name="Crous P.W."/>
            <person name="Fauchery L."/>
            <person name="Girlanda M."/>
            <person name="Hayes R.D."/>
            <person name="Keri Z."/>
            <person name="LaButti K."/>
            <person name="Lipzen A."/>
            <person name="Lombard V."/>
            <person name="Magnuson J."/>
            <person name="Maillard F."/>
            <person name="Murat C."/>
            <person name="Nolan M."/>
            <person name="Ohm R.A."/>
            <person name="Pangilinan J."/>
            <person name="Pereira M.F."/>
            <person name="Perotto S."/>
            <person name="Peter M."/>
            <person name="Pfister S."/>
            <person name="Riley R."/>
            <person name="Sitrit Y."/>
            <person name="Stielow J.B."/>
            <person name="Szollosi G."/>
            <person name="Zifcakova L."/>
            <person name="Stursova M."/>
            <person name="Spatafora J.W."/>
            <person name="Tedersoo L."/>
            <person name="Vaario L.M."/>
            <person name="Yamada A."/>
            <person name="Yan M."/>
            <person name="Wang P."/>
            <person name="Xu J."/>
            <person name="Bruns T."/>
            <person name="Baldrian P."/>
            <person name="Vilgalys R."/>
            <person name="Dunand C."/>
            <person name="Henrissat B."/>
            <person name="Grigoriev I.V."/>
            <person name="Hibbett D."/>
            <person name="Nagy L.G."/>
            <person name="Martin F.M."/>
        </authorList>
    </citation>
    <scope>NUCLEOTIDE SEQUENCE</scope>
    <source>
        <strain evidence="1">P2</strain>
    </source>
</reference>
<dbReference type="EMBL" id="MU118044">
    <property type="protein sequence ID" value="KAF9646965.1"/>
    <property type="molecule type" value="Genomic_DNA"/>
</dbReference>
<reference evidence="1" key="1">
    <citation type="submission" date="2019-10" db="EMBL/GenBank/DDBJ databases">
        <authorList>
            <consortium name="DOE Joint Genome Institute"/>
            <person name="Kuo A."/>
            <person name="Miyauchi S."/>
            <person name="Kiss E."/>
            <person name="Drula E."/>
            <person name="Kohler A."/>
            <person name="Sanchez-Garcia M."/>
            <person name="Andreopoulos B."/>
            <person name="Barry K.W."/>
            <person name="Bonito G."/>
            <person name="Buee M."/>
            <person name="Carver A."/>
            <person name="Chen C."/>
            <person name="Cichocki N."/>
            <person name="Clum A."/>
            <person name="Culley D."/>
            <person name="Crous P.W."/>
            <person name="Fauchery L."/>
            <person name="Girlanda M."/>
            <person name="Hayes R."/>
            <person name="Keri Z."/>
            <person name="Labutti K."/>
            <person name="Lipzen A."/>
            <person name="Lombard V."/>
            <person name="Magnuson J."/>
            <person name="Maillard F."/>
            <person name="Morin E."/>
            <person name="Murat C."/>
            <person name="Nolan M."/>
            <person name="Ohm R."/>
            <person name="Pangilinan J."/>
            <person name="Pereira M."/>
            <person name="Perotto S."/>
            <person name="Peter M."/>
            <person name="Riley R."/>
            <person name="Sitrit Y."/>
            <person name="Stielow B."/>
            <person name="Szollosi G."/>
            <person name="Zifcakova L."/>
            <person name="Stursova M."/>
            <person name="Spatafora J.W."/>
            <person name="Tedersoo L."/>
            <person name="Vaario L.-M."/>
            <person name="Yamada A."/>
            <person name="Yan M."/>
            <person name="Wang P."/>
            <person name="Xu J."/>
            <person name="Bruns T."/>
            <person name="Baldrian P."/>
            <person name="Vilgalys R."/>
            <person name="Henrissat B."/>
            <person name="Grigoriev I.V."/>
            <person name="Hibbett D."/>
            <person name="Nagy L.G."/>
            <person name="Martin F.M."/>
        </authorList>
    </citation>
    <scope>NUCLEOTIDE SEQUENCE</scope>
    <source>
        <strain evidence="1">P2</strain>
    </source>
</reference>
<sequence>MAVGLMSDEIIPETQALEVYYAKGACATPGLGTSCRLPFFGILVLSSRYAPDCLRHISRVLSSHRCVKTQVPLADKHLPLKPGTPESVVPPRGSEAAPLLLLKTDELVAHFRNLRMQLDLTTICGLGQSAAQDDINVLPLLNVPRRPRRGQSSDNIRRTKSGSLQTPLPTLNDALQYSSETQLATYSEIPAKRVKAVGTPYLDSWWREGYTLMTPPIQIHKIRNGDLESIFHHTSTNISRYNHPGKASAPERPTRWPPRDDNTHFVKGKIQAWSIRLPQRSMFSYACLESHPSQAIGLPHHFGEGIKIVVVRDGHICMVHHRDSEAYLCQFNGSVYWIGGVTTSITLSNIRRMFSELFISDLSLTFRLSTTNSLEKGVIVKIAALHVVVGRILPASGDVPFVVSVLNADIITTLAGQKVEVERKLDED</sequence>
<keyword evidence="2" id="KW-1185">Reference proteome</keyword>